<protein>
    <submittedName>
        <fullName evidence="2">Uncharacterized protein</fullName>
    </submittedName>
</protein>
<reference evidence="2 3" key="1">
    <citation type="journal article" date="2011" name="PLoS Genet.">
        <title>Comparative genomic analysis of human fungal pathogens causing paracoccidioidomycosis.</title>
        <authorList>
            <person name="Desjardins C.A."/>
            <person name="Champion M.D."/>
            <person name="Holder J.W."/>
            <person name="Muszewska A."/>
            <person name="Goldberg J."/>
            <person name="Bailao A.M."/>
            <person name="Brigido M.M."/>
            <person name="Ferreira M.E."/>
            <person name="Garcia A.M."/>
            <person name="Grynberg M."/>
            <person name="Gujja S."/>
            <person name="Heiman D.I."/>
            <person name="Henn M.R."/>
            <person name="Kodira C.D."/>
            <person name="Leon-Narvaez H."/>
            <person name="Longo L.V."/>
            <person name="Ma L.J."/>
            <person name="Malavazi I."/>
            <person name="Matsuo A.L."/>
            <person name="Morais F.V."/>
            <person name="Pereira M."/>
            <person name="Rodriguez-Brito S."/>
            <person name="Sakthikumar S."/>
            <person name="Salem-Izacc S.M."/>
            <person name="Sykes S.M."/>
            <person name="Teixeira M.M."/>
            <person name="Vallejo M.C."/>
            <person name="Walter M.E."/>
            <person name="Yandava C."/>
            <person name="Young S."/>
            <person name="Zeng Q."/>
            <person name="Zucker J."/>
            <person name="Felipe M.S."/>
            <person name="Goldman G.H."/>
            <person name="Haas B.J."/>
            <person name="McEwen J.G."/>
            <person name="Nino-Vega G."/>
            <person name="Puccia R."/>
            <person name="San-Blas G."/>
            <person name="Soares C.M."/>
            <person name="Birren B.W."/>
            <person name="Cuomo C.A."/>
        </authorList>
    </citation>
    <scope>NUCLEOTIDE SEQUENCE [LARGE SCALE GENOMIC DNA]</scope>
    <source>
        <strain evidence="3">ATCC MYA-826 / Pb01</strain>
    </source>
</reference>
<dbReference type="KEGG" id="pbl:PAAG_12344"/>
<gene>
    <name evidence="2" type="ORF">PAAG_12344</name>
</gene>
<proteinExistence type="predicted"/>
<evidence type="ECO:0000256" key="1">
    <source>
        <dbReference type="SAM" id="MobiDB-lite"/>
    </source>
</evidence>
<keyword evidence="3" id="KW-1185">Reference proteome</keyword>
<dbReference type="OrthoDB" id="4188535at2759"/>
<feature type="region of interest" description="Disordered" evidence="1">
    <location>
        <begin position="280"/>
        <end position="307"/>
    </location>
</feature>
<dbReference type="GeneID" id="26971036"/>
<evidence type="ECO:0000313" key="2">
    <source>
        <dbReference type="EMBL" id="KGQ00971.1"/>
    </source>
</evidence>
<dbReference type="Proteomes" id="UP000002059">
    <property type="component" value="Partially assembled WGS sequence"/>
</dbReference>
<feature type="compositionally biased region" description="Pro residues" evidence="1">
    <location>
        <begin position="145"/>
        <end position="162"/>
    </location>
</feature>
<name>A0A0A2UZG0_PARBA</name>
<dbReference type="VEuPathDB" id="FungiDB:PAAG_12344"/>
<dbReference type="eggNOG" id="ENOG502T5K8">
    <property type="taxonomic scope" value="Eukaryota"/>
</dbReference>
<feature type="compositionally biased region" description="Polar residues" evidence="1">
    <location>
        <begin position="287"/>
        <end position="302"/>
    </location>
</feature>
<feature type="compositionally biased region" description="Polar residues" evidence="1">
    <location>
        <begin position="89"/>
        <end position="103"/>
    </location>
</feature>
<dbReference type="RefSeq" id="XP_015702536.1">
    <property type="nucleotide sequence ID" value="XM_015847845.1"/>
</dbReference>
<evidence type="ECO:0000313" key="3">
    <source>
        <dbReference type="Proteomes" id="UP000002059"/>
    </source>
</evidence>
<accession>A0A0A2UZG0</accession>
<dbReference type="HOGENOM" id="CLU_860799_0_0_1"/>
<dbReference type="AlphaFoldDB" id="A0A0A2UZG0"/>
<organism evidence="2 3">
    <name type="scientific">Paracoccidioides lutzii (strain ATCC MYA-826 / Pb01)</name>
    <name type="common">Paracoccidioides brasiliensis</name>
    <dbReference type="NCBI Taxonomy" id="502779"/>
    <lineage>
        <taxon>Eukaryota</taxon>
        <taxon>Fungi</taxon>
        <taxon>Dikarya</taxon>
        <taxon>Ascomycota</taxon>
        <taxon>Pezizomycotina</taxon>
        <taxon>Eurotiomycetes</taxon>
        <taxon>Eurotiomycetidae</taxon>
        <taxon>Onygenales</taxon>
        <taxon>Ajellomycetaceae</taxon>
        <taxon>Paracoccidioides</taxon>
    </lineage>
</organism>
<feature type="region of interest" description="Disordered" evidence="1">
    <location>
        <begin position="125"/>
        <end position="173"/>
    </location>
</feature>
<feature type="region of interest" description="Disordered" evidence="1">
    <location>
        <begin position="80"/>
        <end position="103"/>
    </location>
</feature>
<dbReference type="EMBL" id="KN294013">
    <property type="protein sequence ID" value="KGQ00971.1"/>
    <property type="molecule type" value="Genomic_DNA"/>
</dbReference>
<sequence>MARMYAVDTSCLLSLAATLHNKCPELYSVSFESEIRRYRNPDWNMAMIRSRPTSITLSDKEVNSCSQRILLSRILERGRSPLVSPTPRRVQSSSEGPASTHSYLVPDSSSFEEFVDCGSGDCGSSPVVSTGKHKREISSPGPNAETPPPPPPPPPPSPPSPSPLESLPSSTDTKLAEQLDSITLNFTSFLSPSTWLGPFALTSGYVGGYIYPEKGFFVPSKLPECNRETVGYQIKPHASSKLTEPRDPISTLLSSIDPNRGLSILGYCLPNLKSSNPAARISPCPQSPLSTSPHSLSQNINSESEDPDHFYQKLEAALLDTVK</sequence>